<keyword evidence="3" id="KW-1185">Reference proteome</keyword>
<gene>
    <name evidence="2" type="ORF">SAMN05444359_106117</name>
</gene>
<dbReference type="RefSeq" id="WP_090166772.1">
    <property type="nucleotide sequence ID" value="NZ_FOFB01000006.1"/>
</dbReference>
<reference evidence="3" key="1">
    <citation type="submission" date="2016-10" db="EMBL/GenBank/DDBJ databases">
        <authorList>
            <person name="Varghese N."/>
            <person name="Submissions S."/>
        </authorList>
    </citation>
    <scope>NUCLEOTIDE SEQUENCE [LARGE SCALE GENOMIC DNA]</scope>
    <source>
        <strain evidence="3">DSM 24740</strain>
    </source>
</reference>
<feature type="transmembrane region" description="Helical" evidence="1">
    <location>
        <begin position="46"/>
        <end position="63"/>
    </location>
</feature>
<evidence type="ECO:0000256" key="1">
    <source>
        <dbReference type="SAM" id="Phobius"/>
    </source>
</evidence>
<accession>A0A1H9DSN6</accession>
<name>A0A1H9DSN6_9BACT</name>
<evidence type="ECO:0000313" key="2">
    <source>
        <dbReference type="EMBL" id="SEQ16471.1"/>
    </source>
</evidence>
<keyword evidence="1" id="KW-0472">Membrane</keyword>
<keyword evidence="1" id="KW-0812">Transmembrane</keyword>
<keyword evidence="1" id="KW-1133">Transmembrane helix</keyword>
<protein>
    <submittedName>
        <fullName evidence="2">Uncharacterized protein</fullName>
    </submittedName>
</protein>
<proteinExistence type="predicted"/>
<sequence>MISKYDKILVGILAALVIPFVAYALLLQAGDWLGNAAERSITFEPRTIALIAICLNVLPMNYFRRAYHNKSLRGLVIGTMGLALVWFVYFGRDLLNAGG</sequence>
<dbReference type="Proteomes" id="UP000199021">
    <property type="component" value="Unassembled WGS sequence"/>
</dbReference>
<dbReference type="EMBL" id="FOFB01000006">
    <property type="protein sequence ID" value="SEQ16471.1"/>
    <property type="molecule type" value="Genomic_DNA"/>
</dbReference>
<dbReference type="InParanoid" id="A0A1H9DSN6"/>
<dbReference type="AlphaFoldDB" id="A0A1H9DSN6"/>
<organism evidence="2 3">
    <name type="scientific">Neolewinella agarilytica</name>
    <dbReference type="NCBI Taxonomy" id="478744"/>
    <lineage>
        <taxon>Bacteria</taxon>
        <taxon>Pseudomonadati</taxon>
        <taxon>Bacteroidota</taxon>
        <taxon>Saprospiria</taxon>
        <taxon>Saprospirales</taxon>
        <taxon>Lewinellaceae</taxon>
        <taxon>Neolewinella</taxon>
    </lineage>
</organism>
<dbReference type="OrthoDB" id="1493500at2"/>
<feature type="transmembrane region" description="Helical" evidence="1">
    <location>
        <begin position="75"/>
        <end position="92"/>
    </location>
</feature>
<feature type="transmembrane region" description="Helical" evidence="1">
    <location>
        <begin position="7"/>
        <end position="26"/>
    </location>
</feature>
<evidence type="ECO:0000313" key="3">
    <source>
        <dbReference type="Proteomes" id="UP000199021"/>
    </source>
</evidence>